<organism evidence="1 2">
    <name type="scientific">Coptis chinensis</name>
    <dbReference type="NCBI Taxonomy" id="261450"/>
    <lineage>
        <taxon>Eukaryota</taxon>
        <taxon>Viridiplantae</taxon>
        <taxon>Streptophyta</taxon>
        <taxon>Embryophyta</taxon>
        <taxon>Tracheophyta</taxon>
        <taxon>Spermatophyta</taxon>
        <taxon>Magnoliopsida</taxon>
        <taxon>Ranunculales</taxon>
        <taxon>Ranunculaceae</taxon>
        <taxon>Coptidoideae</taxon>
        <taxon>Coptis</taxon>
    </lineage>
</organism>
<dbReference type="OrthoDB" id="736963at2759"/>
<keyword evidence="2" id="KW-1185">Reference proteome</keyword>
<dbReference type="AlphaFoldDB" id="A0A835H065"/>
<evidence type="ECO:0000313" key="1">
    <source>
        <dbReference type="EMBL" id="KAF9590136.1"/>
    </source>
</evidence>
<accession>A0A835H065</accession>
<dbReference type="PANTHER" id="PTHR33156">
    <property type="entry name" value="OS02G0230000 PROTEIN"/>
    <property type="match status" value="1"/>
</dbReference>
<protein>
    <recommendedName>
        <fullName evidence="3">Protein NUCLEAR FUSION DEFECTIVE 6, chloroplastic/mitochondrial-like</fullName>
    </recommendedName>
</protein>
<sequence>MATSCARSFIRSSTFRSAAAKVTPQAKAARSSASPFRLPKQTPLTNPIFRSPVELSCAMESLLPFHTATASALLTSMLSVTRPGLGWLPEVHRISVSEGDGEGKVGSRRGAGQGIRRRVKKRMWTEECGCEDGRRRVVPQNVNYALERRITSARITEMAN</sequence>
<dbReference type="GO" id="GO:0005739">
    <property type="term" value="C:mitochondrion"/>
    <property type="evidence" value="ECO:0007669"/>
    <property type="project" value="TreeGrafter"/>
</dbReference>
<gene>
    <name evidence="1" type="ORF">IFM89_031740</name>
</gene>
<proteinExistence type="predicted"/>
<dbReference type="PANTHER" id="PTHR33156:SF59">
    <property type="entry name" value="PROTEIN NUCLEAR FUSION DEFECTIVE 6, CHLOROPLASTIC_MITOCHONDRIAL-LIKE"/>
    <property type="match status" value="1"/>
</dbReference>
<reference evidence="1 2" key="1">
    <citation type="submission" date="2020-10" db="EMBL/GenBank/DDBJ databases">
        <title>The Coptis chinensis genome and diversification of protoberbering-type alkaloids.</title>
        <authorList>
            <person name="Wang B."/>
            <person name="Shu S."/>
            <person name="Song C."/>
            <person name="Liu Y."/>
        </authorList>
    </citation>
    <scope>NUCLEOTIDE SEQUENCE [LARGE SCALE GENOMIC DNA]</scope>
    <source>
        <strain evidence="1">HL-2020</strain>
        <tissue evidence="1">Leaf</tissue>
    </source>
</reference>
<dbReference type="EMBL" id="JADFTS010000009">
    <property type="protein sequence ID" value="KAF9590136.1"/>
    <property type="molecule type" value="Genomic_DNA"/>
</dbReference>
<dbReference type="Proteomes" id="UP000631114">
    <property type="component" value="Unassembled WGS sequence"/>
</dbReference>
<evidence type="ECO:0008006" key="3">
    <source>
        <dbReference type="Google" id="ProtNLM"/>
    </source>
</evidence>
<evidence type="ECO:0000313" key="2">
    <source>
        <dbReference type="Proteomes" id="UP000631114"/>
    </source>
</evidence>
<name>A0A835H065_9MAGN</name>
<comment type="caution">
    <text evidence="1">The sequence shown here is derived from an EMBL/GenBank/DDBJ whole genome shotgun (WGS) entry which is preliminary data.</text>
</comment>
<dbReference type="InterPro" id="IPR043459">
    <property type="entry name" value="NFD6/NOXY2-like"/>
</dbReference>